<name>A0A381YP36_9ZZZZ</name>
<gene>
    <name evidence="1" type="ORF">METZ01_LOCUS131558</name>
</gene>
<reference evidence="1" key="1">
    <citation type="submission" date="2018-05" db="EMBL/GenBank/DDBJ databases">
        <authorList>
            <person name="Lanie J.A."/>
            <person name="Ng W.-L."/>
            <person name="Kazmierczak K.M."/>
            <person name="Andrzejewski T.M."/>
            <person name="Davidsen T.M."/>
            <person name="Wayne K.J."/>
            <person name="Tettelin H."/>
            <person name="Glass J.I."/>
            <person name="Rusch D."/>
            <person name="Podicherti R."/>
            <person name="Tsui H.-C.T."/>
            <person name="Winkler M.E."/>
        </authorList>
    </citation>
    <scope>NUCLEOTIDE SEQUENCE</scope>
</reference>
<protein>
    <submittedName>
        <fullName evidence="1">Uncharacterized protein</fullName>
    </submittedName>
</protein>
<dbReference type="InterPro" id="IPR019734">
    <property type="entry name" value="TPR_rpt"/>
</dbReference>
<evidence type="ECO:0000313" key="1">
    <source>
        <dbReference type="EMBL" id="SVA78704.1"/>
    </source>
</evidence>
<feature type="non-terminal residue" evidence="1">
    <location>
        <position position="580"/>
    </location>
</feature>
<dbReference type="SUPFAM" id="SSF48452">
    <property type="entry name" value="TPR-like"/>
    <property type="match status" value="1"/>
</dbReference>
<proteinExistence type="predicted"/>
<sequence length="580" mass="68602">MNQSKLLLVIVFFLTFAINLFSQSVELKYRERTIGSDLSIQIYFSDEYGNEYASPDSIAKLANFYFCFRPIGEWTFSEKNINRYVDPIILKQNDSTINYLSRNPIREGKSITKFVLSYKKNDLDYFGDFNFENKLENAELMNISEEYWPIFNQYKPVFTQGRETFKLQEYLMAFQILKNFLMDDPRAKELSFYETADSLILEAINNYIKKNDNKFNEITAELEESLEDNKIDKLEMLSLELSAAQKNFNPYFDFKGDSSLTVKQKCDQLVENLNNGVSEYNRAYRDMKLSIFDQGNYIDYKFELFVDLLAHMTLDIELIYKIDGYNGIDLTLIDKYTTKKQLLEELDWLTEFTDAVKLINEDIRTKNYIFGPTTIDNLKKQMQFEKQPYYNIFIAFNALANDDMDMFVRSIREAYRTVSNEDLLYAFELWYVSYLATINNIPEKVLVTLAEVLRYESEGKYEESIKQCKIAVRLSSGFSPPLFFLGRIYHKKEEGFIAERYFDQALEILPDYMAPRLYKIRSLIKLEDYSSALIEVDSALTNLPYWYFYFTKAQILVHLKQYEKARDIMLEKCLPLNKYH</sequence>
<dbReference type="InterPro" id="IPR011990">
    <property type="entry name" value="TPR-like_helical_dom_sf"/>
</dbReference>
<dbReference type="Gene3D" id="1.25.40.10">
    <property type="entry name" value="Tetratricopeptide repeat domain"/>
    <property type="match status" value="1"/>
</dbReference>
<dbReference type="AlphaFoldDB" id="A0A381YP36"/>
<accession>A0A381YP36</accession>
<dbReference type="PROSITE" id="PS50005">
    <property type="entry name" value="TPR"/>
    <property type="match status" value="1"/>
</dbReference>
<organism evidence="1">
    <name type="scientific">marine metagenome</name>
    <dbReference type="NCBI Taxonomy" id="408172"/>
    <lineage>
        <taxon>unclassified sequences</taxon>
        <taxon>metagenomes</taxon>
        <taxon>ecological metagenomes</taxon>
    </lineage>
</organism>
<dbReference type="EMBL" id="UINC01018686">
    <property type="protein sequence ID" value="SVA78704.1"/>
    <property type="molecule type" value="Genomic_DNA"/>
</dbReference>